<name>A0A6B8M919_9HYPH</name>
<keyword evidence="2" id="KW-0238">DNA-binding</keyword>
<evidence type="ECO:0000256" key="2">
    <source>
        <dbReference type="ARBA" id="ARBA00023125"/>
    </source>
</evidence>
<dbReference type="Gene3D" id="1.10.10.60">
    <property type="entry name" value="Homeodomain-like"/>
    <property type="match status" value="1"/>
</dbReference>
<protein>
    <submittedName>
        <fullName evidence="5">Helix-turn-helix transcriptional regulator</fullName>
    </submittedName>
</protein>
<dbReference type="SMART" id="SM00342">
    <property type="entry name" value="HTH_ARAC"/>
    <property type="match status" value="1"/>
</dbReference>
<keyword evidence="6" id="KW-1185">Reference proteome</keyword>
<dbReference type="InterPro" id="IPR018060">
    <property type="entry name" value="HTH_AraC"/>
</dbReference>
<dbReference type="PANTHER" id="PTHR46796:SF12">
    <property type="entry name" value="HTH-TYPE DNA-BINDING TRANSCRIPTIONAL ACTIVATOR EUTR"/>
    <property type="match status" value="1"/>
</dbReference>
<dbReference type="InterPro" id="IPR009057">
    <property type="entry name" value="Homeodomain-like_sf"/>
</dbReference>
<accession>A0A6B8M919</accession>
<dbReference type="KEGG" id="mpar:F7D14_13385"/>
<dbReference type="AlphaFoldDB" id="A0A6B8M919"/>
<dbReference type="PROSITE" id="PS01124">
    <property type="entry name" value="HTH_ARAC_FAMILY_2"/>
    <property type="match status" value="1"/>
</dbReference>
<dbReference type="PANTHER" id="PTHR46796">
    <property type="entry name" value="HTH-TYPE TRANSCRIPTIONAL ACTIVATOR RHAS-RELATED"/>
    <property type="match status" value="1"/>
</dbReference>
<organism evidence="5 6">
    <name type="scientific">Methylocystis parvus</name>
    <dbReference type="NCBI Taxonomy" id="134"/>
    <lineage>
        <taxon>Bacteria</taxon>
        <taxon>Pseudomonadati</taxon>
        <taxon>Pseudomonadota</taxon>
        <taxon>Alphaproteobacteria</taxon>
        <taxon>Hyphomicrobiales</taxon>
        <taxon>Methylocystaceae</taxon>
        <taxon>Methylocystis</taxon>
    </lineage>
</organism>
<evidence type="ECO:0000256" key="3">
    <source>
        <dbReference type="ARBA" id="ARBA00023163"/>
    </source>
</evidence>
<dbReference type="GO" id="GO:0043565">
    <property type="term" value="F:sequence-specific DNA binding"/>
    <property type="evidence" value="ECO:0007669"/>
    <property type="project" value="InterPro"/>
</dbReference>
<dbReference type="GO" id="GO:0003700">
    <property type="term" value="F:DNA-binding transcription factor activity"/>
    <property type="evidence" value="ECO:0007669"/>
    <property type="project" value="InterPro"/>
</dbReference>
<feature type="domain" description="HTH araC/xylS-type" evidence="4">
    <location>
        <begin position="234"/>
        <end position="334"/>
    </location>
</feature>
<keyword evidence="3" id="KW-0804">Transcription</keyword>
<dbReference type="InterPro" id="IPR050204">
    <property type="entry name" value="AraC_XylS_family_regulators"/>
</dbReference>
<sequence length="339" mass="38255">MRRFSKSRVLPPLAFGEDRAIHAADPYQAAAAARVLGGVEVYEPAFTEAPFQHKIATLSFNGLELNAAASSPMRLGIRTPKQCYLLMPFYGDTALQIGARQYQWGAAGRALLLSDCFYRFGTAQTRSVLIARIDSDRLKNTISRMLGETNSEERNLGDEEVQILDLQTGSMNFMSVFRHLCAYINSPGVSRIFLEKIGLDDWFYRQLACWLKPEIVHGGEPDHFRERSTAGTIDAVCDAIRNSLDRPLTKSEMEEIGGLSARGLQYAFQRKFGCSPMEWQRRERLYVARERLSREAENIGVLELSLDLGFSSPSRFAAYYKGLFGESPKETKTRRRRPA</sequence>
<dbReference type="EMBL" id="CP044331">
    <property type="protein sequence ID" value="QGM98372.1"/>
    <property type="molecule type" value="Genomic_DNA"/>
</dbReference>
<evidence type="ECO:0000259" key="4">
    <source>
        <dbReference type="PROSITE" id="PS01124"/>
    </source>
</evidence>
<gene>
    <name evidence="5" type="ORF">F7D14_13385</name>
</gene>
<proteinExistence type="predicted"/>
<evidence type="ECO:0000256" key="1">
    <source>
        <dbReference type="ARBA" id="ARBA00023015"/>
    </source>
</evidence>
<dbReference type="SUPFAM" id="SSF46689">
    <property type="entry name" value="Homeodomain-like"/>
    <property type="match status" value="2"/>
</dbReference>
<dbReference type="Proteomes" id="UP000422569">
    <property type="component" value="Chromosome"/>
</dbReference>
<evidence type="ECO:0000313" key="6">
    <source>
        <dbReference type="Proteomes" id="UP000422569"/>
    </source>
</evidence>
<reference evidence="5 6" key="1">
    <citation type="submission" date="2019-09" db="EMBL/GenBank/DDBJ databases">
        <title>Isolation and complete genome sequencing of Methylocystis species.</title>
        <authorList>
            <person name="Rumah B.L."/>
            <person name="Stead C.E."/>
            <person name="Stevens B.C."/>
            <person name="Minton N.P."/>
            <person name="Grosse-Honebrink A."/>
            <person name="Zhang Y."/>
        </authorList>
    </citation>
    <scope>NUCLEOTIDE SEQUENCE [LARGE SCALE GENOMIC DNA]</scope>
    <source>
        <strain evidence="5 6">BRCS2</strain>
    </source>
</reference>
<evidence type="ECO:0000313" key="5">
    <source>
        <dbReference type="EMBL" id="QGM98372.1"/>
    </source>
</evidence>
<dbReference type="Pfam" id="PF12833">
    <property type="entry name" value="HTH_18"/>
    <property type="match status" value="1"/>
</dbReference>
<dbReference type="RefSeq" id="WP_016917861.1">
    <property type="nucleotide sequence ID" value="NZ_CP044331.1"/>
</dbReference>
<keyword evidence="1" id="KW-0805">Transcription regulation</keyword>